<protein>
    <submittedName>
        <fullName evidence="2">Uncharacterized protein</fullName>
    </submittedName>
</protein>
<evidence type="ECO:0000313" key="4">
    <source>
        <dbReference type="Proteomes" id="UP000533533"/>
    </source>
</evidence>
<dbReference type="EMBL" id="QJSQ01000023">
    <property type="protein sequence ID" value="PYE18288.1"/>
    <property type="molecule type" value="Genomic_DNA"/>
</dbReference>
<dbReference type="Proteomes" id="UP000247772">
    <property type="component" value="Unassembled WGS sequence"/>
</dbReference>
<name>A0A2U1AAK4_9BURK</name>
<reference evidence="2 3" key="1">
    <citation type="submission" date="2018-06" db="EMBL/GenBank/DDBJ databases">
        <title>Genomic Encyclopedia of Type Strains, Phase IV (KMG-V): Genome sequencing to study the core and pangenomes of soil and plant-associated prokaryotes.</title>
        <authorList>
            <person name="Whitman W."/>
        </authorList>
    </citation>
    <scope>NUCLEOTIDE SEQUENCE [LARGE SCALE GENOMIC DNA]</scope>
    <source>
        <strain evidence="2 3">SRCL-318</strain>
        <strain evidence="1 4">SRMrh-85</strain>
    </source>
</reference>
<evidence type="ECO:0000313" key="2">
    <source>
        <dbReference type="EMBL" id="PYE18288.1"/>
    </source>
</evidence>
<dbReference type="Proteomes" id="UP000533533">
    <property type="component" value="Unassembled WGS sequence"/>
</dbReference>
<organism evidence="2 3">
    <name type="scientific">Paraburkholderia silvatlantica</name>
    <dbReference type="NCBI Taxonomy" id="321895"/>
    <lineage>
        <taxon>Bacteria</taxon>
        <taxon>Pseudomonadati</taxon>
        <taxon>Pseudomonadota</taxon>
        <taxon>Betaproteobacteria</taxon>
        <taxon>Burkholderiales</taxon>
        <taxon>Burkholderiaceae</taxon>
        <taxon>Paraburkholderia</taxon>
    </lineage>
</organism>
<accession>A0A2U1AAK4</accession>
<evidence type="ECO:0000313" key="3">
    <source>
        <dbReference type="Proteomes" id="UP000247772"/>
    </source>
</evidence>
<evidence type="ECO:0000313" key="1">
    <source>
        <dbReference type="EMBL" id="MBB2930659.1"/>
    </source>
</evidence>
<dbReference type="EMBL" id="JACHVZ010000015">
    <property type="protein sequence ID" value="MBB2930659.1"/>
    <property type="molecule type" value="Genomic_DNA"/>
</dbReference>
<sequence length="65" mass="7744">MQGQGRTRYTTNDTPPWHASLAEINRGDSLALIAFGHFQIWRKVIEFRFYKWRISQSRRGHGWPI</sequence>
<proteinExistence type="predicted"/>
<gene>
    <name evidence="2" type="ORF">C7410_123104</name>
    <name evidence="1" type="ORF">FHX59_005124</name>
</gene>
<dbReference type="AlphaFoldDB" id="A0A2U1AAK4"/>
<comment type="caution">
    <text evidence="2">The sequence shown here is derived from an EMBL/GenBank/DDBJ whole genome shotgun (WGS) entry which is preliminary data.</text>
</comment>
<keyword evidence="4" id="KW-1185">Reference proteome</keyword>